<proteinExistence type="predicted"/>
<protein>
    <submittedName>
        <fullName evidence="6">Repeat protein (TIGR01451 family)</fullName>
    </submittedName>
</protein>
<keyword evidence="3" id="KW-1133">Transmembrane helix</keyword>
<dbReference type="Proteomes" id="UP001185015">
    <property type="component" value="Unassembled WGS sequence"/>
</dbReference>
<gene>
    <name evidence="6" type="ORF">J2750_001303</name>
</gene>
<dbReference type="Gene3D" id="2.60.40.10">
    <property type="entry name" value="Immunoglobulins"/>
    <property type="match status" value="2"/>
</dbReference>
<feature type="region of interest" description="Disordered" evidence="2">
    <location>
        <begin position="479"/>
        <end position="520"/>
    </location>
</feature>
<feature type="compositionally biased region" description="Polar residues" evidence="2">
    <location>
        <begin position="502"/>
        <end position="518"/>
    </location>
</feature>
<dbReference type="Pfam" id="PF18204">
    <property type="entry name" value="PGF-CTERM"/>
    <property type="match status" value="1"/>
</dbReference>
<feature type="domain" description="PGF-CTERM archaeal protein-sorting signal" evidence="5">
    <location>
        <begin position="525"/>
        <end position="546"/>
    </location>
</feature>
<keyword evidence="3" id="KW-0812">Transmembrane</keyword>
<evidence type="ECO:0000256" key="3">
    <source>
        <dbReference type="SAM" id="Phobius"/>
    </source>
</evidence>
<evidence type="ECO:0000256" key="2">
    <source>
        <dbReference type="SAM" id="MobiDB-lite"/>
    </source>
</evidence>
<dbReference type="RefSeq" id="WP_270096765.1">
    <property type="nucleotide sequence ID" value="NZ_JAQFFK010000005.1"/>
</dbReference>
<evidence type="ECO:0000259" key="5">
    <source>
        <dbReference type="Pfam" id="PF18204"/>
    </source>
</evidence>
<dbReference type="PANTHER" id="PTHR12861:SF3">
    <property type="entry name" value="TRANSLOCON-ASSOCIATED PROTEIN SUBUNIT BETA"/>
    <property type="match status" value="1"/>
</dbReference>
<feature type="compositionally biased region" description="Low complexity" evidence="2">
    <location>
        <begin position="487"/>
        <end position="501"/>
    </location>
</feature>
<dbReference type="InterPro" id="IPR026371">
    <property type="entry name" value="PGF_CTERM"/>
</dbReference>
<evidence type="ECO:0000256" key="1">
    <source>
        <dbReference type="ARBA" id="ARBA00022729"/>
    </source>
</evidence>
<keyword evidence="7" id="KW-1185">Reference proteome</keyword>
<name>A0AA90TZ10_9EURY</name>
<keyword evidence="1" id="KW-0732">Signal</keyword>
<dbReference type="AlphaFoldDB" id="A0AA90TZ10"/>
<sequence length="547" mass="60453">MLRKAVSPHSISILVISALLIFLCLLPITASAYSIEDVEWESTATSTLHWGDTMTSGEGSDRYIIKAEDFTKDGYVHISVTRNNEIKDFSFIHVGQSLEYRDEADGQDIKVYAKAVTVNIDEWTGNMEDPTAVIEIYRRGLPEFDITISTDKDTYDPKTMSSHQMITATFSVKNTGAAQGKNIELNIEPEGLEIVDGKLKHDIYSLEKNEVAEPITVKFKVPHPWDKTKIDINAIVEAKDINNDLYEDSESKTITIEPKVEFILTKSMTKEIYMDETAHVLVSVRNSGNYNVNSVTIRDYMIEGVELKDSITLEKTLSFAPGETKEVFSYSLKPLKGGTFTAPKATASFVASNDKEYTYESNGPQVTINGPDIVITQTLDKSIIQPKNEVKVTVTTKNEGNRDASTRVISTQFPEGTTFISGDTILDMVLGKDQSSSYTYILKMNELGIFKIPPATATFIDMEGFKGEKISNMPSIKVEIPPETVDTETSGTSDNTDSSDTWAASHSASGNDGANLEQTSEEKVQPGFGFLFAIASIAGVYLLRRKN</sequence>
<organism evidence="6 7">
    <name type="scientific">Methanococcoides alaskense</name>
    <dbReference type="NCBI Taxonomy" id="325778"/>
    <lineage>
        <taxon>Archaea</taxon>
        <taxon>Methanobacteriati</taxon>
        <taxon>Methanobacteriota</taxon>
        <taxon>Stenosarchaea group</taxon>
        <taxon>Methanomicrobia</taxon>
        <taxon>Methanosarcinales</taxon>
        <taxon>Methanosarcinaceae</taxon>
        <taxon>Methanococcoides</taxon>
    </lineage>
</organism>
<dbReference type="InterPro" id="IPR001434">
    <property type="entry name" value="OmcB-like_DUF11"/>
</dbReference>
<keyword evidence="3" id="KW-0472">Membrane</keyword>
<dbReference type="PANTHER" id="PTHR12861">
    <property type="entry name" value="TRANSLOCON-ASSOCIATED PROTEIN, BETA SUBUNIT PRECURSOR TRAP-BETA SIGNAL SEQUENCE RECEPTOR BETA SUBUNIT"/>
    <property type="match status" value="1"/>
</dbReference>
<accession>A0AA90TZ10</accession>
<evidence type="ECO:0000313" key="7">
    <source>
        <dbReference type="Proteomes" id="UP001185015"/>
    </source>
</evidence>
<evidence type="ECO:0000259" key="4">
    <source>
        <dbReference type="Pfam" id="PF01345"/>
    </source>
</evidence>
<evidence type="ECO:0000313" key="6">
    <source>
        <dbReference type="EMBL" id="MDR6222843.1"/>
    </source>
</evidence>
<comment type="caution">
    <text evidence="6">The sequence shown here is derived from an EMBL/GenBank/DDBJ whole genome shotgun (WGS) entry which is preliminary data.</text>
</comment>
<dbReference type="Pfam" id="PF01345">
    <property type="entry name" value="DUF11"/>
    <property type="match status" value="1"/>
</dbReference>
<reference evidence="6 7" key="1">
    <citation type="submission" date="2023-07" db="EMBL/GenBank/DDBJ databases">
        <title>Genomic Encyclopedia of Type Strains, Phase IV (KMG-IV): sequencing the most valuable type-strain genomes for metagenomic binning, comparative biology and taxonomic classification.</title>
        <authorList>
            <person name="Goeker M."/>
        </authorList>
    </citation>
    <scope>NUCLEOTIDE SEQUENCE [LARGE SCALE GENOMIC DNA]</scope>
    <source>
        <strain evidence="6 7">DSM 17273</strain>
    </source>
</reference>
<feature type="domain" description="DUF11" evidence="4">
    <location>
        <begin position="372"/>
        <end position="422"/>
    </location>
</feature>
<feature type="transmembrane region" description="Helical" evidence="3">
    <location>
        <begin position="524"/>
        <end position="543"/>
    </location>
</feature>
<dbReference type="EMBL" id="JAVDQI010000004">
    <property type="protein sequence ID" value="MDR6222843.1"/>
    <property type="molecule type" value="Genomic_DNA"/>
</dbReference>
<dbReference type="InterPro" id="IPR013783">
    <property type="entry name" value="Ig-like_fold"/>
</dbReference>